<feature type="transmembrane region" description="Helical" evidence="2">
    <location>
        <begin position="12"/>
        <end position="33"/>
    </location>
</feature>
<proteinExistence type="predicted"/>
<dbReference type="AlphaFoldDB" id="A0A9P6JNX2"/>
<comment type="caution">
    <text evidence="4">The sequence shown here is derived from an EMBL/GenBank/DDBJ whole genome shotgun (WGS) entry which is preliminary data.</text>
</comment>
<dbReference type="Gene3D" id="1.10.167.10">
    <property type="entry name" value="Regulator of G-protein Signalling 4, domain 2"/>
    <property type="match status" value="1"/>
</dbReference>
<dbReference type="InterPro" id="IPR036305">
    <property type="entry name" value="RGS_sf"/>
</dbReference>
<dbReference type="SUPFAM" id="SSF48097">
    <property type="entry name" value="Regulator of G-protein signaling, RGS"/>
    <property type="match status" value="1"/>
</dbReference>
<gene>
    <name evidence="4" type="ORF">BGZ65_005425</name>
</gene>
<evidence type="ECO:0000259" key="3">
    <source>
        <dbReference type="PROSITE" id="PS50132"/>
    </source>
</evidence>
<evidence type="ECO:0000313" key="5">
    <source>
        <dbReference type="Proteomes" id="UP000749646"/>
    </source>
</evidence>
<accession>A0A9P6JNX2</accession>
<feature type="compositionally biased region" description="Polar residues" evidence="1">
    <location>
        <begin position="593"/>
        <end position="609"/>
    </location>
</feature>
<name>A0A9P6JNX2_9FUNG</name>
<keyword evidence="2" id="KW-1133">Transmembrane helix</keyword>
<feature type="region of interest" description="Disordered" evidence="1">
    <location>
        <begin position="290"/>
        <end position="318"/>
    </location>
</feature>
<keyword evidence="5" id="KW-1185">Reference proteome</keyword>
<dbReference type="PROSITE" id="PS50132">
    <property type="entry name" value="RGS"/>
    <property type="match status" value="1"/>
</dbReference>
<keyword evidence="2" id="KW-0812">Transmembrane</keyword>
<dbReference type="CDD" id="cd07440">
    <property type="entry name" value="RGS"/>
    <property type="match status" value="1"/>
</dbReference>
<sequence length="688" mass="76107">MHFECHSGPEFFYPYANAVIGIFLVSPYMVFQFKGITDGFGIRNELIFIILLSVPCIVLFFVVPTVAGEFTRKYLDRTTWMAMILVTCHIGGIIIPLTQHYRDSPRQYIRTTDDGKGSNIKDGEPGSEDIPMERQLYTNHDSTQPDVNQTQCQSPTTPIYHTQIKIDDYLVNRNSFQKNSSSANLSLKNLFRNQKRDLFGFGRGSHDNCDNIHSKKSDWDEFARVLEDRTLFDRLSAFTVGEFCAENTRFLYEVSRLEKRASQYQHLKDLGGISHDTPQDEVAERFTQHSMEKDPGATDTSPASPQSARLVKSPSTDTRHSIIAPLPTHFSSSSAQTDANQFPYRIKKIVSATSVSSAQPMLGIRRSSSSIFNESETSSPIGSPPPRPSMIHCGSSSTAVIDFEVGIPEQLMLGASLQIDVVNIPNTGFAPLPMPPTLLIQFEYIYKTFIKRGARLELNLSYDISKEIHDKSRRGEWRSGMFDSAINEIQELLFRDVWPKFVTSSHGLYSSDSGSSTPSDPARLQEVGIANSGQLSIASAVTAGPGNHLSLYQPCDPQPSTFQRTVVPMPLIQLNALGSLGSFPKATPKVAAASSNDTDQNGAGTSGSAASFPKNKQECNEAVVQEEPSRLGFKAWLTKTSRTGITATALVSREGDTEEALGIIEQSRRSMGNRRSDISGLYPHNVRK</sequence>
<dbReference type="PANTHER" id="PTHR10845">
    <property type="entry name" value="REGULATOR OF G PROTEIN SIGNALING"/>
    <property type="match status" value="1"/>
</dbReference>
<evidence type="ECO:0000313" key="4">
    <source>
        <dbReference type="EMBL" id="KAF9980196.1"/>
    </source>
</evidence>
<feature type="region of interest" description="Disordered" evidence="1">
    <location>
        <begin position="108"/>
        <end position="130"/>
    </location>
</feature>
<dbReference type="Pfam" id="PF00615">
    <property type="entry name" value="RGS"/>
    <property type="match status" value="1"/>
</dbReference>
<evidence type="ECO:0000256" key="2">
    <source>
        <dbReference type="SAM" id="Phobius"/>
    </source>
</evidence>
<dbReference type="PANTHER" id="PTHR10845:SF192">
    <property type="entry name" value="DOUBLE HIT, ISOFORM B"/>
    <property type="match status" value="1"/>
</dbReference>
<keyword evidence="2" id="KW-0472">Membrane</keyword>
<organism evidence="4 5">
    <name type="scientific">Modicella reniformis</name>
    <dbReference type="NCBI Taxonomy" id="1440133"/>
    <lineage>
        <taxon>Eukaryota</taxon>
        <taxon>Fungi</taxon>
        <taxon>Fungi incertae sedis</taxon>
        <taxon>Mucoromycota</taxon>
        <taxon>Mortierellomycotina</taxon>
        <taxon>Mortierellomycetes</taxon>
        <taxon>Mortierellales</taxon>
        <taxon>Mortierellaceae</taxon>
        <taxon>Modicella</taxon>
    </lineage>
</organism>
<feature type="region of interest" description="Disordered" evidence="1">
    <location>
        <begin position="668"/>
        <end position="688"/>
    </location>
</feature>
<feature type="region of interest" description="Disordered" evidence="1">
    <location>
        <begin position="591"/>
        <end position="614"/>
    </location>
</feature>
<feature type="compositionally biased region" description="Basic and acidic residues" evidence="1">
    <location>
        <begin position="108"/>
        <end position="124"/>
    </location>
</feature>
<feature type="transmembrane region" description="Helical" evidence="2">
    <location>
        <begin position="45"/>
        <end position="67"/>
    </location>
</feature>
<feature type="transmembrane region" description="Helical" evidence="2">
    <location>
        <begin position="79"/>
        <end position="98"/>
    </location>
</feature>
<dbReference type="InterPro" id="IPR044926">
    <property type="entry name" value="RGS_subdomain_2"/>
</dbReference>
<feature type="domain" description="RGS" evidence="3">
    <location>
        <begin position="443"/>
        <end position="504"/>
    </location>
</feature>
<protein>
    <recommendedName>
        <fullName evidence="3">RGS domain-containing protein</fullName>
    </recommendedName>
</protein>
<dbReference type="OrthoDB" id="196547at2759"/>
<feature type="compositionally biased region" description="Polar residues" evidence="1">
    <location>
        <begin position="298"/>
        <end position="307"/>
    </location>
</feature>
<evidence type="ECO:0000256" key="1">
    <source>
        <dbReference type="SAM" id="MobiDB-lite"/>
    </source>
</evidence>
<reference evidence="4" key="1">
    <citation type="journal article" date="2020" name="Fungal Divers.">
        <title>Resolving the Mortierellaceae phylogeny through synthesis of multi-gene phylogenetics and phylogenomics.</title>
        <authorList>
            <person name="Vandepol N."/>
            <person name="Liber J."/>
            <person name="Desiro A."/>
            <person name="Na H."/>
            <person name="Kennedy M."/>
            <person name="Barry K."/>
            <person name="Grigoriev I.V."/>
            <person name="Miller A.N."/>
            <person name="O'Donnell K."/>
            <person name="Stajich J.E."/>
            <person name="Bonito G."/>
        </authorList>
    </citation>
    <scope>NUCLEOTIDE SEQUENCE</scope>
    <source>
        <strain evidence="4">MES-2147</strain>
    </source>
</reference>
<dbReference type="Proteomes" id="UP000749646">
    <property type="component" value="Unassembled WGS sequence"/>
</dbReference>
<dbReference type="EMBL" id="JAAAHW010003888">
    <property type="protein sequence ID" value="KAF9980196.1"/>
    <property type="molecule type" value="Genomic_DNA"/>
</dbReference>
<dbReference type="InterPro" id="IPR016137">
    <property type="entry name" value="RGS"/>
</dbReference>